<feature type="transmembrane region" description="Helical" evidence="10">
    <location>
        <begin position="267"/>
        <end position="295"/>
    </location>
</feature>
<evidence type="ECO:0000256" key="6">
    <source>
        <dbReference type="ARBA" id="ARBA00022989"/>
    </source>
</evidence>
<feature type="transmembrane region" description="Helical" evidence="10">
    <location>
        <begin position="403"/>
        <end position="426"/>
    </location>
</feature>
<evidence type="ECO:0000256" key="4">
    <source>
        <dbReference type="ARBA" id="ARBA00022692"/>
    </source>
</evidence>
<feature type="transmembrane region" description="Helical" evidence="10">
    <location>
        <begin position="58"/>
        <end position="77"/>
    </location>
</feature>
<feature type="transmembrane region" description="Helical" evidence="10">
    <location>
        <begin position="315"/>
        <end position="334"/>
    </location>
</feature>
<keyword evidence="2" id="KW-0813">Transport</keyword>
<comment type="similarity">
    <text evidence="9">Belongs to the monovalent cation:proton antiporter 2 (CPA2) transporter (TC 2.A.37) family. CHX (TC 2.A.37.4) subfamily.</text>
</comment>
<feature type="transmembrane region" description="Helical" evidence="10">
    <location>
        <begin position="346"/>
        <end position="371"/>
    </location>
</feature>
<accession>A0AAN9SI74</accession>
<dbReference type="GO" id="GO:0012505">
    <property type="term" value="C:endomembrane system"/>
    <property type="evidence" value="ECO:0007669"/>
    <property type="project" value="TreeGrafter"/>
</dbReference>
<feature type="transmembrane region" description="Helical" evidence="10">
    <location>
        <begin position="227"/>
        <end position="246"/>
    </location>
</feature>
<dbReference type="InterPro" id="IPR057291">
    <property type="entry name" value="CHX17_2nd"/>
</dbReference>
<dbReference type="AlphaFoldDB" id="A0AAN9SI74"/>
<dbReference type="GO" id="GO:0016020">
    <property type="term" value="C:membrane"/>
    <property type="evidence" value="ECO:0007669"/>
    <property type="project" value="UniProtKB-SubCell"/>
</dbReference>
<evidence type="ECO:0000259" key="11">
    <source>
        <dbReference type="Pfam" id="PF00999"/>
    </source>
</evidence>
<evidence type="ECO:0000313" key="14">
    <source>
        <dbReference type="EMBL" id="KAK7397149.1"/>
    </source>
</evidence>
<dbReference type="Pfam" id="PF23259">
    <property type="entry name" value="CHX17_C"/>
    <property type="match status" value="1"/>
</dbReference>
<keyword evidence="5" id="KW-0630">Potassium</keyword>
<keyword evidence="8 10" id="KW-0472">Membrane</keyword>
<comment type="subcellular location">
    <subcellularLocation>
        <location evidence="1">Membrane</location>
        <topology evidence="1">Multi-pass membrane protein</topology>
    </subcellularLocation>
</comment>
<keyword evidence="15" id="KW-1185">Reference proteome</keyword>
<dbReference type="InterPro" id="IPR038770">
    <property type="entry name" value="Na+/solute_symporter_sf"/>
</dbReference>
<feature type="transmembrane region" description="Helical" evidence="10">
    <location>
        <begin position="127"/>
        <end position="146"/>
    </location>
</feature>
<dbReference type="Pfam" id="PF00999">
    <property type="entry name" value="Na_H_Exchanger"/>
    <property type="match status" value="1"/>
</dbReference>
<reference evidence="14 15" key="1">
    <citation type="submission" date="2024-01" db="EMBL/GenBank/DDBJ databases">
        <title>The genomes of 5 underutilized Papilionoideae crops provide insights into root nodulation and disease resistanc.</title>
        <authorList>
            <person name="Jiang F."/>
        </authorList>
    </citation>
    <scope>NUCLEOTIDE SEQUENCE [LARGE SCALE GENOMIC DNA]</scope>
    <source>
        <strain evidence="14">DUOXIRENSHENG_FW03</strain>
        <tissue evidence="14">Leaves</tissue>
    </source>
</reference>
<feature type="domain" description="Cation/H(+) antiporter central" evidence="12">
    <location>
        <begin position="485"/>
        <end position="617"/>
    </location>
</feature>
<dbReference type="GO" id="GO:1902600">
    <property type="term" value="P:proton transmembrane transport"/>
    <property type="evidence" value="ECO:0007669"/>
    <property type="project" value="InterPro"/>
</dbReference>
<dbReference type="Pfam" id="PF23256">
    <property type="entry name" value="CHX17_2nd"/>
    <property type="match status" value="1"/>
</dbReference>
<dbReference type="InterPro" id="IPR057290">
    <property type="entry name" value="CHX17_C"/>
</dbReference>
<proteinExistence type="inferred from homology"/>
<keyword evidence="3" id="KW-0633">Potassium transport</keyword>
<evidence type="ECO:0000256" key="3">
    <source>
        <dbReference type="ARBA" id="ARBA00022538"/>
    </source>
</evidence>
<organism evidence="14 15">
    <name type="scientific">Psophocarpus tetragonolobus</name>
    <name type="common">Winged bean</name>
    <name type="synonym">Dolichos tetragonolobus</name>
    <dbReference type="NCBI Taxonomy" id="3891"/>
    <lineage>
        <taxon>Eukaryota</taxon>
        <taxon>Viridiplantae</taxon>
        <taxon>Streptophyta</taxon>
        <taxon>Embryophyta</taxon>
        <taxon>Tracheophyta</taxon>
        <taxon>Spermatophyta</taxon>
        <taxon>Magnoliopsida</taxon>
        <taxon>eudicotyledons</taxon>
        <taxon>Gunneridae</taxon>
        <taxon>Pentapetalae</taxon>
        <taxon>rosids</taxon>
        <taxon>fabids</taxon>
        <taxon>Fabales</taxon>
        <taxon>Fabaceae</taxon>
        <taxon>Papilionoideae</taxon>
        <taxon>50 kb inversion clade</taxon>
        <taxon>NPAAA clade</taxon>
        <taxon>indigoferoid/millettioid clade</taxon>
        <taxon>Phaseoleae</taxon>
        <taxon>Psophocarpus</taxon>
    </lineage>
</organism>
<feature type="transmembrane region" description="Helical" evidence="10">
    <location>
        <begin position="166"/>
        <end position="186"/>
    </location>
</feature>
<evidence type="ECO:0000256" key="5">
    <source>
        <dbReference type="ARBA" id="ARBA00022958"/>
    </source>
</evidence>
<keyword evidence="6 10" id="KW-1133">Transmembrane helix</keyword>
<dbReference type="Gene3D" id="1.20.1530.20">
    <property type="match status" value="1"/>
</dbReference>
<gene>
    <name evidence="14" type="ORF">VNO78_18316</name>
</gene>
<evidence type="ECO:0000256" key="10">
    <source>
        <dbReference type="SAM" id="Phobius"/>
    </source>
</evidence>
<evidence type="ECO:0000256" key="9">
    <source>
        <dbReference type="ARBA" id="ARBA00038341"/>
    </source>
</evidence>
<dbReference type="GO" id="GO:0015297">
    <property type="term" value="F:antiporter activity"/>
    <property type="evidence" value="ECO:0007669"/>
    <property type="project" value="InterPro"/>
</dbReference>
<dbReference type="GO" id="GO:0006885">
    <property type="term" value="P:regulation of pH"/>
    <property type="evidence" value="ECO:0007669"/>
    <property type="project" value="TreeGrafter"/>
</dbReference>
<feature type="domain" description="Cation/H(+) antiporter C-terminal" evidence="13">
    <location>
        <begin position="623"/>
        <end position="787"/>
    </location>
</feature>
<evidence type="ECO:0000256" key="8">
    <source>
        <dbReference type="ARBA" id="ARBA00023136"/>
    </source>
</evidence>
<dbReference type="InterPro" id="IPR050794">
    <property type="entry name" value="CPA2_transporter"/>
</dbReference>
<evidence type="ECO:0000256" key="1">
    <source>
        <dbReference type="ARBA" id="ARBA00004141"/>
    </source>
</evidence>
<dbReference type="GO" id="GO:0006813">
    <property type="term" value="P:potassium ion transport"/>
    <property type="evidence" value="ECO:0007669"/>
    <property type="project" value="UniProtKB-KW"/>
</dbReference>
<dbReference type="InterPro" id="IPR006153">
    <property type="entry name" value="Cation/H_exchanger_TM"/>
</dbReference>
<name>A0AAN9SI74_PSOTE</name>
<evidence type="ECO:0008006" key="16">
    <source>
        <dbReference type="Google" id="ProtNLM"/>
    </source>
</evidence>
<evidence type="ECO:0000256" key="7">
    <source>
        <dbReference type="ARBA" id="ARBA00023065"/>
    </source>
</evidence>
<protein>
    <recommendedName>
        <fullName evidence="16">Cation/H+ exchanger domain-containing protein</fullName>
    </recommendedName>
</protein>
<feature type="transmembrane region" description="Helical" evidence="10">
    <location>
        <begin position="83"/>
        <end position="106"/>
    </location>
</feature>
<keyword evidence="7" id="KW-0406">Ion transport</keyword>
<comment type="caution">
    <text evidence="14">The sequence shown here is derived from an EMBL/GenBank/DDBJ whole genome shotgun (WGS) entry which is preliminary data.</text>
</comment>
<evidence type="ECO:0000259" key="13">
    <source>
        <dbReference type="Pfam" id="PF23259"/>
    </source>
</evidence>
<dbReference type="Gene3D" id="3.40.50.12370">
    <property type="match status" value="1"/>
</dbReference>
<feature type="domain" description="Cation/H+ exchanger transmembrane" evidence="11">
    <location>
        <begin position="44"/>
        <end position="425"/>
    </location>
</feature>
<sequence length="816" mass="90817">MANTAPACYEVSIINPNPIWKTDNVLRSELPLLSFQIAFVVAVSRLFFFIYKPFHQTNLISQISVGLLLTPPLLGSFPKVFQFIFPARGILNIEVLSNFGLIYYVFLSGLEMNLNTILHVKKKAASIAIAGVIFPMVLAPGLYALYRKYYHNGGLFPLEAGTLNAYLLWSLVLTVTGFPVLAHTLSELKLVYTGLGKTALTAAMISDTYGWILFVLFFPFAINGKEAVYTVLSTVLFILVCIFVVRPILLRFIDPKTEKDEWDDNQLLFVVMGLLACSCITDILGAHGIVGAFVYGLILPHGKFADLVMSISDDFAGGFLAPLFFAGTGMRLISNSIFYQQEHWPFIILIILLLCVIKILSILFATLFFGIRVQDGLALGLLMNTKGAMALIMLNIAWDRKIFYVPTFAVITSAVLLMTVVVSPIINAVYRPRKRFEQNKLRTIQKLRIDTEIRIIACVHSARQATSMINIMESFNATRLSPIHVFAMYLTEFSGRAAALVAAHIDKPSSITGEQNLSRSQAELENIKNTFDAFGETCDAVRIETSNVVSAYETIHKDIHHSANEKRASLILLPFHKQLSSEGTLEETSVVHKDINQNVMQHAPCSVGIFVDRDYGSIPKTKLRVVMLFVGGPDDREALAVAWRMAGHPKIQLSVVRMVLFDKAAEVEICYDTEEQGILSDVMDNEKQKELDDEYISSFRLTAVNSKDSISYSEIDVHSGEDIPAILGELEQNGCDLYVVGQGNCRNSQFFTNLLEWCECLELGVIGDILASNNFGCRSSILVVQQYGYGGMDFRNKPTNNHVHGFDSLVVKTQYS</sequence>
<evidence type="ECO:0000313" key="15">
    <source>
        <dbReference type="Proteomes" id="UP001386955"/>
    </source>
</evidence>
<dbReference type="EMBL" id="JAYMYS010000004">
    <property type="protein sequence ID" value="KAK7397149.1"/>
    <property type="molecule type" value="Genomic_DNA"/>
</dbReference>
<feature type="transmembrane region" description="Helical" evidence="10">
    <location>
        <begin position="30"/>
        <end position="51"/>
    </location>
</feature>
<feature type="transmembrane region" description="Helical" evidence="10">
    <location>
        <begin position="377"/>
        <end position="396"/>
    </location>
</feature>
<feature type="transmembrane region" description="Helical" evidence="10">
    <location>
        <begin position="198"/>
        <end position="221"/>
    </location>
</feature>
<evidence type="ECO:0000256" key="2">
    <source>
        <dbReference type="ARBA" id="ARBA00022448"/>
    </source>
</evidence>
<dbReference type="PANTHER" id="PTHR32468:SF110">
    <property type="entry name" value="CATION_H+ EXCHANGER 3"/>
    <property type="match status" value="1"/>
</dbReference>
<evidence type="ECO:0000259" key="12">
    <source>
        <dbReference type="Pfam" id="PF23256"/>
    </source>
</evidence>
<keyword evidence="4 10" id="KW-0812">Transmembrane</keyword>
<dbReference type="Proteomes" id="UP001386955">
    <property type="component" value="Unassembled WGS sequence"/>
</dbReference>
<dbReference type="PANTHER" id="PTHR32468">
    <property type="entry name" value="CATION/H + ANTIPORTER"/>
    <property type="match status" value="1"/>
</dbReference>